<sequence>MRKRGPRNAMNDCLRHGTPCQTSSRRHNSVLSTAKNASLRMTSPLALGLTLVHNAMQFAAIGMHTVNPSSNPQFAIDPFVHFHLPDIYPLRTLSPYKREK</sequence>
<accession>A0AAD8C8X1</accession>
<name>A0AAD8C8X1_BIOPF</name>
<reference evidence="2" key="2">
    <citation type="submission" date="2023-04" db="EMBL/GenBank/DDBJ databases">
        <authorList>
            <person name="Bu L."/>
            <person name="Lu L."/>
            <person name="Laidemitt M.R."/>
            <person name="Zhang S.M."/>
            <person name="Mutuku M."/>
            <person name="Mkoji G."/>
            <person name="Steinauer M."/>
            <person name="Loker E.S."/>
        </authorList>
    </citation>
    <scope>NUCLEOTIDE SEQUENCE</scope>
    <source>
        <strain evidence="2">KasaAsao</strain>
        <tissue evidence="2">Whole Snail</tissue>
    </source>
</reference>
<organism evidence="2 3">
    <name type="scientific">Biomphalaria pfeifferi</name>
    <name type="common">Bloodfluke planorb</name>
    <name type="synonym">Freshwater snail</name>
    <dbReference type="NCBI Taxonomy" id="112525"/>
    <lineage>
        <taxon>Eukaryota</taxon>
        <taxon>Metazoa</taxon>
        <taxon>Spiralia</taxon>
        <taxon>Lophotrochozoa</taxon>
        <taxon>Mollusca</taxon>
        <taxon>Gastropoda</taxon>
        <taxon>Heterobranchia</taxon>
        <taxon>Euthyneura</taxon>
        <taxon>Panpulmonata</taxon>
        <taxon>Hygrophila</taxon>
        <taxon>Lymnaeoidea</taxon>
        <taxon>Planorbidae</taxon>
        <taxon>Biomphalaria</taxon>
    </lineage>
</organism>
<evidence type="ECO:0000313" key="2">
    <source>
        <dbReference type="EMBL" id="KAK0068077.1"/>
    </source>
</evidence>
<comment type="caution">
    <text evidence="2">The sequence shown here is derived from an EMBL/GenBank/DDBJ whole genome shotgun (WGS) entry which is preliminary data.</text>
</comment>
<gene>
    <name evidence="2" type="ORF">Bpfe_002012</name>
</gene>
<feature type="compositionally biased region" description="Polar residues" evidence="1">
    <location>
        <begin position="19"/>
        <end position="28"/>
    </location>
</feature>
<reference evidence="2" key="1">
    <citation type="journal article" date="2023" name="PLoS Negl. Trop. Dis.">
        <title>A genome sequence for Biomphalaria pfeifferi, the major vector snail for the human-infecting parasite Schistosoma mansoni.</title>
        <authorList>
            <person name="Bu L."/>
            <person name="Lu L."/>
            <person name="Laidemitt M.R."/>
            <person name="Zhang S.M."/>
            <person name="Mutuku M."/>
            <person name="Mkoji G."/>
            <person name="Steinauer M."/>
            <person name="Loker E.S."/>
        </authorList>
    </citation>
    <scope>NUCLEOTIDE SEQUENCE</scope>
    <source>
        <strain evidence="2">KasaAsao</strain>
    </source>
</reference>
<feature type="region of interest" description="Disordered" evidence="1">
    <location>
        <begin position="1"/>
        <end position="28"/>
    </location>
</feature>
<evidence type="ECO:0000256" key="1">
    <source>
        <dbReference type="SAM" id="MobiDB-lite"/>
    </source>
</evidence>
<evidence type="ECO:0000313" key="3">
    <source>
        <dbReference type="Proteomes" id="UP001233172"/>
    </source>
</evidence>
<dbReference type="Proteomes" id="UP001233172">
    <property type="component" value="Unassembled WGS sequence"/>
</dbReference>
<proteinExistence type="predicted"/>
<dbReference type="EMBL" id="JASAOG010000005">
    <property type="protein sequence ID" value="KAK0068077.1"/>
    <property type="molecule type" value="Genomic_DNA"/>
</dbReference>
<protein>
    <submittedName>
        <fullName evidence="2">Uncharacterized protein</fullName>
    </submittedName>
</protein>
<dbReference type="AlphaFoldDB" id="A0AAD8C8X1"/>
<keyword evidence="3" id="KW-1185">Reference proteome</keyword>